<protein>
    <submittedName>
        <fullName evidence="2">Uma2 family endonuclease</fullName>
    </submittedName>
</protein>
<evidence type="ECO:0000313" key="3">
    <source>
        <dbReference type="Proteomes" id="UP000238356"/>
    </source>
</evidence>
<dbReference type="Pfam" id="PF05685">
    <property type="entry name" value="Uma2"/>
    <property type="match status" value="1"/>
</dbReference>
<sequence length="191" mass="21032">MTAFSYPQRLLTLSDFVALPEDDRHRWELQEGVLVVSPSPTPAHNIAGAQLYIQLFAQLPDDLVAVPDVDVDLGLVPPDEPATVRRPDLIVVTRAELERVRTSGGILRTSEAVLVVEIVSPGSRRTDTVTKRSEYAEAGIAHYWIIDLNEPLSLLVFRLTEELGYVDEGEATGTFRTTSPCPLTIELGRLG</sequence>
<dbReference type="InterPro" id="IPR011335">
    <property type="entry name" value="Restrct_endonuc-II-like"/>
</dbReference>
<dbReference type="InterPro" id="IPR012296">
    <property type="entry name" value="Nuclease_put_TT1808"/>
</dbReference>
<dbReference type="Gene3D" id="3.90.1570.10">
    <property type="entry name" value="tt1808, chain A"/>
    <property type="match status" value="1"/>
</dbReference>
<name>A0A2S6A423_9NOCA</name>
<dbReference type="InterPro" id="IPR008538">
    <property type="entry name" value="Uma2"/>
</dbReference>
<evidence type="ECO:0000259" key="1">
    <source>
        <dbReference type="Pfam" id="PF05685"/>
    </source>
</evidence>
<keyword evidence="3" id="KW-1185">Reference proteome</keyword>
<gene>
    <name evidence="2" type="ORF">C5F51_18660</name>
</gene>
<dbReference type="PANTHER" id="PTHR34107:SF4">
    <property type="entry name" value="SLL1222 PROTEIN"/>
    <property type="match status" value="1"/>
</dbReference>
<organism evidence="2 3">
    <name type="scientific">Nocardia nova</name>
    <dbReference type="NCBI Taxonomy" id="37330"/>
    <lineage>
        <taxon>Bacteria</taxon>
        <taxon>Bacillati</taxon>
        <taxon>Actinomycetota</taxon>
        <taxon>Actinomycetes</taxon>
        <taxon>Mycobacteriales</taxon>
        <taxon>Nocardiaceae</taxon>
        <taxon>Nocardia</taxon>
    </lineage>
</organism>
<dbReference type="GO" id="GO:0004519">
    <property type="term" value="F:endonuclease activity"/>
    <property type="evidence" value="ECO:0007669"/>
    <property type="project" value="UniProtKB-KW"/>
</dbReference>
<accession>A0A2S6A423</accession>
<keyword evidence="2" id="KW-0378">Hydrolase</keyword>
<dbReference type="RefSeq" id="WP_104363674.1">
    <property type="nucleotide sequence ID" value="NZ_PSZD01000011.1"/>
</dbReference>
<dbReference type="Proteomes" id="UP000238356">
    <property type="component" value="Unassembled WGS sequence"/>
</dbReference>
<dbReference type="AlphaFoldDB" id="A0A2S6A423"/>
<comment type="caution">
    <text evidence="2">The sequence shown here is derived from an EMBL/GenBank/DDBJ whole genome shotgun (WGS) entry which is preliminary data.</text>
</comment>
<proteinExistence type="predicted"/>
<reference evidence="2 3" key="1">
    <citation type="submission" date="2018-02" db="EMBL/GenBank/DDBJ databases">
        <title>8 Nocardia nova and 1 Nocardia cyriacigeorgica strain used for evolution to TMP-SMX.</title>
        <authorList>
            <person name="Mehta H."/>
            <person name="Weng J."/>
            <person name="Shamoo Y."/>
        </authorList>
    </citation>
    <scope>NUCLEOTIDE SEQUENCE [LARGE SCALE GENOMIC DNA]</scope>
    <source>
        <strain evidence="2 3">BAA2227</strain>
    </source>
</reference>
<feature type="domain" description="Putative restriction endonuclease" evidence="1">
    <location>
        <begin position="14"/>
        <end position="168"/>
    </location>
</feature>
<keyword evidence="2" id="KW-0540">Nuclease</keyword>
<keyword evidence="2" id="KW-0255">Endonuclease</keyword>
<dbReference type="CDD" id="cd06260">
    <property type="entry name" value="DUF820-like"/>
    <property type="match status" value="1"/>
</dbReference>
<dbReference type="EMBL" id="PSZD01000011">
    <property type="protein sequence ID" value="PPJ26701.1"/>
    <property type="molecule type" value="Genomic_DNA"/>
</dbReference>
<dbReference type="SUPFAM" id="SSF52980">
    <property type="entry name" value="Restriction endonuclease-like"/>
    <property type="match status" value="1"/>
</dbReference>
<dbReference type="PANTHER" id="PTHR34107">
    <property type="entry name" value="SLL0198 PROTEIN-RELATED"/>
    <property type="match status" value="1"/>
</dbReference>
<evidence type="ECO:0000313" key="2">
    <source>
        <dbReference type="EMBL" id="PPJ26701.1"/>
    </source>
</evidence>